<proteinExistence type="predicted"/>
<evidence type="ECO:0000313" key="2">
    <source>
        <dbReference type="EMBL" id="MEA5139154.1"/>
    </source>
</evidence>
<feature type="signal peptide" evidence="1">
    <location>
        <begin position="1"/>
        <end position="20"/>
    </location>
</feature>
<dbReference type="Proteomes" id="UP001302949">
    <property type="component" value="Unassembled WGS sequence"/>
</dbReference>
<comment type="caution">
    <text evidence="2">The sequence shown here is derived from an EMBL/GenBank/DDBJ whole genome shotgun (WGS) entry which is preliminary data.</text>
</comment>
<protein>
    <submittedName>
        <fullName evidence="2">Uncharacterized protein</fullName>
    </submittedName>
</protein>
<evidence type="ECO:0000313" key="3">
    <source>
        <dbReference type="Proteomes" id="UP001302949"/>
    </source>
</evidence>
<gene>
    <name evidence="2" type="ORF">VB248_08415</name>
</gene>
<keyword evidence="3" id="KW-1185">Reference proteome</keyword>
<dbReference type="Gene3D" id="2.60.120.380">
    <property type="match status" value="1"/>
</dbReference>
<evidence type="ECO:0000256" key="1">
    <source>
        <dbReference type="SAM" id="SignalP"/>
    </source>
</evidence>
<dbReference type="RefSeq" id="WP_323296314.1">
    <property type="nucleotide sequence ID" value="NZ_JAYFUM010000008.1"/>
</dbReference>
<keyword evidence="1" id="KW-0732">Signal</keyword>
<organism evidence="2 3">
    <name type="scientific">Arcicella rigui</name>
    <dbReference type="NCBI Taxonomy" id="797020"/>
    <lineage>
        <taxon>Bacteria</taxon>
        <taxon>Pseudomonadati</taxon>
        <taxon>Bacteroidota</taxon>
        <taxon>Cytophagia</taxon>
        <taxon>Cytophagales</taxon>
        <taxon>Flectobacillaceae</taxon>
        <taxon>Arcicella</taxon>
    </lineage>
</organism>
<accession>A0ABU5Q8I8</accession>
<sequence>MKIKLILILFCLTFSFGINAQKKKPAKKAPNAKVAKIDSTELLNKNQLKAGISQAKDVLEASLNPKDQTANQNGEKRFYDAYKLFLRAGDELFLEHSSTAFRVMLSLKTPAKDKQELSYDSQPFQGNSFNKFHYVAPVTGTYTLLATSMDAGQLGKYRIEKTITTANAIEADLDPAFAKQFKALVAARKDNFKSITGEKLKTDKKEVKKDKTAGVERFKTSFELVAGKPAQIIQENAGQASNFKTVLFETENEEEAKTYFEQLKKQIQVLSRNWTEQSNTDVAYSSSSDTDFITLKVNTIPPAKKKQKPLFQVEFVYN</sequence>
<reference evidence="2 3" key="1">
    <citation type="submission" date="2023-12" db="EMBL/GenBank/DDBJ databases">
        <title>Novel species of the genus Arcicella isolated from rivers.</title>
        <authorList>
            <person name="Lu H."/>
        </authorList>
    </citation>
    <scope>NUCLEOTIDE SEQUENCE [LARGE SCALE GENOMIC DNA]</scope>
    <source>
        <strain evidence="2 3">KCTC 23307</strain>
    </source>
</reference>
<dbReference type="EMBL" id="JAYFUM010000008">
    <property type="protein sequence ID" value="MEA5139154.1"/>
    <property type="molecule type" value="Genomic_DNA"/>
</dbReference>
<name>A0ABU5Q8I8_9BACT</name>
<feature type="chain" id="PRO_5045961926" evidence="1">
    <location>
        <begin position="21"/>
        <end position="318"/>
    </location>
</feature>